<dbReference type="CDD" id="cd00303">
    <property type="entry name" value="retropepsin_like"/>
    <property type="match status" value="1"/>
</dbReference>
<proteinExistence type="predicted"/>
<accession>A0A699JAV6</accession>
<dbReference type="SUPFAM" id="SSF50630">
    <property type="entry name" value="Acid proteases"/>
    <property type="match status" value="1"/>
</dbReference>
<dbReference type="EMBL" id="BKCJ010391802">
    <property type="protein sequence ID" value="GFA24563.1"/>
    <property type="molecule type" value="Genomic_DNA"/>
</dbReference>
<keyword evidence="1" id="KW-0808">Transferase</keyword>
<dbReference type="InterPro" id="IPR032567">
    <property type="entry name" value="RTL1-rel"/>
</dbReference>
<dbReference type="AlphaFoldDB" id="A0A699JAV6"/>
<dbReference type="PANTHER" id="PTHR15503">
    <property type="entry name" value="LDOC1 RELATED"/>
    <property type="match status" value="1"/>
</dbReference>
<dbReference type="PANTHER" id="PTHR15503:SF45">
    <property type="entry name" value="RNA-DIRECTED DNA POLYMERASE HOMOLOG"/>
    <property type="match status" value="1"/>
</dbReference>
<dbReference type="Gene3D" id="2.40.70.10">
    <property type="entry name" value="Acid Proteases"/>
    <property type="match status" value="1"/>
</dbReference>
<keyword evidence="1" id="KW-0695">RNA-directed DNA polymerase</keyword>
<sequence>MLVDALLQHEVEGWADRLVEEVEELERKHAKLVEEPPINVAKEVAKEDDRNAKLGNGRNGCSYKEFVACKPKDFNSNGGAVAYICWVEKIEAVQDISGCGDNQKVKNGCSYKEFVVCKPKDFDSNGGAVAYICWVEKIEAVQDISGCGDNQKVKHDLGNFKTLMKGEYFQSNEMKRLEVEFWGHSMVGVGHAVYIDRFHELARLVPHFVTPKTKRIERYIYGRALQICRMVVAIESHTIQNVILKAEVLTDETVRNGSLEMTGERIRDSGESSKEAMAIEGGQGCGNNGNPTRGRAFVMGEKEARQDPNTMTGTFSLDNYYAKMLSDSSADYSFVSTTFMPLLDVKLSSLGFSYEIEIAREKLVEINKVIRDCKLEIEGHTFDIDLISVGHESFNVIIGMDWLSRHRAKIICHERVV</sequence>
<keyword evidence="1" id="KW-0548">Nucleotidyltransferase</keyword>
<gene>
    <name evidence="1" type="ORF">Tci_596535</name>
</gene>
<dbReference type="Pfam" id="PF08284">
    <property type="entry name" value="RVP_2"/>
    <property type="match status" value="1"/>
</dbReference>
<name>A0A699JAV6_TANCI</name>
<organism evidence="1">
    <name type="scientific">Tanacetum cinerariifolium</name>
    <name type="common">Dalmatian daisy</name>
    <name type="synonym">Chrysanthemum cinerariifolium</name>
    <dbReference type="NCBI Taxonomy" id="118510"/>
    <lineage>
        <taxon>Eukaryota</taxon>
        <taxon>Viridiplantae</taxon>
        <taxon>Streptophyta</taxon>
        <taxon>Embryophyta</taxon>
        <taxon>Tracheophyta</taxon>
        <taxon>Spermatophyta</taxon>
        <taxon>Magnoliopsida</taxon>
        <taxon>eudicotyledons</taxon>
        <taxon>Gunneridae</taxon>
        <taxon>Pentapetalae</taxon>
        <taxon>asterids</taxon>
        <taxon>campanulids</taxon>
        <taxon>Asterales</taxon>
        <taxon>Asteraceae</taxon>
        <taxon>Asteroideae</taxon>
        <taxon>Anthemideae</taxon>
        <taxon>Anthemidinae</taxon>
        <taxon>Tanacetum</taxon>
    </lineage>
</organism>
<dbReference type="GO" id="GO:0003964">
    <property type="term" value="F:RNA-directed DNA polymerase activity"/>
    <property type="evidence" value="ECO:0007669"/>
    <property type="project" value="UniProtKB-KW"/>
</dbReference>
<comment type="caution">
    <text evidence="1">The sequence shown here is derived from an EMBL/GenBank/DDBJ whole genome shotgun (WGS) entry which is preliminary data.</text>
</comment>
<dbReference type="InterPro" id="IPR021109">
    <property type="entry name" value="Peptidase_aspartic_dom_sf"/>
</dbReference>
<evidence type="ECO:0000313" key="1">
    <source>
        <dbReference type="EMBL" id="GFA24563.1"/>
    </source>
</evidence>
<protein>
    <submittedName>
        <fullName evidence="1">Reverse transcriptase domain-containing protein</fullName>
    </submittedName>
</protein>
<reference evidence="1" key="1">
    <citation type="journal article" date="2019" name="Sci. Rep.">
        <title>Draft genome of Tanacetum cinerariifolium, the natural source of mosquito coil.</title>
        <authorList>
            <person name="Yamashiro T."/>
            <person name="Shiraishi A."/>
            <person name="Satake H."/>
            <person name="Nakayama K."/>
        </authorList>
    </citation>
    <scope>NUCLEOTIDE SEQUENCE</scope>
</reference>